<keyword evidence="1" id="KW-1133">Transmembrane helix</keyword>
<keyword evidence="1" id="KW-0812">Transmembrane</keyword>
<protein>
    <submittedName>
        <fullName evidence="2">Uncharacterized protein</fullName>
    </submittedName>
</protein>
<feature type="non-terminal residue" evidence="2">
    <location>
        <position position="1"/>
    </location>
</feature>
<keyword evidence="1" id="KW-0472">Membrane</keyword>
<evidence type="ECO:0000256" key="1">
    <source>
        <dbReference type="SAM" id="Phobius"/>
    </source>
</evidence>
<organism evidence="2">
    <name type="scientific">marine sediment metagenome</name>
    <dbReference type="NCBI Taxonomy" id="412755"/>
    <lineage>
        <taxon>unclassified sequences</taxon>
        <taxon>metagenomes</taxon>
        <taxon>ecological metagenomes</taxon>
    </lineage>
</organism>
<evidence type="ECO:0000313" key="2">
    <source>
        <dbReference type="EMBL" id="KKK46937.1"/>
    </source>
</evidence>
<dbReference type="AlphaFoldDB" id="A0A0F8VRK2"/>
<sequence length="37" mass="4228">DKMSLAPFDISHPIMIILLVVFGAAFVYSFFRGEHEE</sequence>
<comment type="caution">
    <text evidence="2">The sequence shown here is derived from an EMBL/GenBank/DDBJ whole genome shotgun (WGS) entry which is preliminary data.</text>
</comment>
<proteinExistence type="predicted"/>
<reference evidence="2" key="1">
    <citation type="journal article" date="2015" name="Nature">
        <title>Complex archaea that bridge the gap between prokaryotes and eukaryotes.</title>
        <authorList>
            <person name="Spang A."/>
            <person name="Saw J.H."/>
            <person name="Jorgensen S.L."/>
            <person name="Zaremba-Niedzwiedzka K."/>
            <person name="Martijn J."/>
            <person name="Lind A.E."/>
            <person name="van Eijk R."/>
            <person name="Schleper C."/>
            <person name="Guy L."/>
            <person name="Ettema T.J."/>
        </authorList>
    </citation>
    <scope>NUCLEOTIDE SEQUENCE</scope>
</reference>
<name>A0A0F8VRK2_9ZZZZ</name>
<dbReference type="EMBL" id="LAZR01069830">
    <property type="protein sequence ID" value="KKK46937.1"/>
    <property type="molecule type" value="Genomic_DNA"/>
</dbReference>
<feature type="transmembrane region" description="Helical" evidence="1">
    <location>
        <begin position="12"/>
        <end position="31"/>
    </location>
</feature>
<gene>
    <name evidence="2" type="ORF">LCGC14_3160220</name>
</gene>
<accession>A0A0F8VRK2</accession>